<keyword evidence="3" id="KW-1185">Reference proteome</keyword>
<evidence type="ECO:0000256" key="1">
    <source>
        <dbReference type="SAM" id="MobiDB-lite"/>
    </source>
</evidence>
<feature type="compositionally biased region" description="Low complexity" evidence="1">
    <location>
        <begin position="139"/>
        <end position="163"/>
    </location>
</feature>
<evidence type="ECO:0000313" key="2">
    <source>
        <dbReference type="EMBL" id="KAK4032594.1"/>
    </source>
</evidence>
<protein>
    <submittedName>
        <fullName evidence="2">Uncharacterized protein</fullName>
    </submittedName>
</protein>
<proteinExistence type="predicted"/>
<comment type="caution">
    <text evidence="2">The sequence shown here is derived from an EMBL/GenBank/DDBJ whole genome shotgun (WGS) entry which is preliminary data.</text>
</comment>
<accession>A0AAN6SM13</accession>
<dbReference type="AlphaFoldDB" id="A0AAN6SM13"/>
<reference evidence="3" key="1">
    <citation type="journal article" date="2023" name="Mol. Phylogenet. Evol.">
        <title>Genome-scale phylogeny and comparative genomics of the fungal order Sordariales.</title>
        <authorList>
            <person name="Hensen N."/>
            <person name="Bonometti L."/>
            <person name="Westerberg I."/>
            <person name="Brannstrom I.O."/>
            <person name="Guillou S."/>
            <person name="Cros-Aarteil S."/>
            <person name="Calhoun S."/>
            <person name="Haridas S."/>
            <person name="Kuo A."/>
            <person name="Mondo S."/>
            <person name="Pangilinan J."/>
            <person name="Riley R."/>
            <person name="LaButti K."/>
            <person name="Andreopoulos B."/>
            <person name="Lipzen A."/>
            <person name="Chen C."/>
            <person name="Yan M."/>
            <person name="Daum C."/>
            <person name="Ng V."/>
            <person name="Clum A."/>
            <person name="Steindorff A."/>
            <person name="Ohm R.A."/>
            <person name="Martin F."/>
            <person name="Silar P."/>
            <person name="Natvig D.O."/>
            <person name="Lalanne C."/>
            <person name="Gautier V."/>
            <person name="Ament-Velasquez S.L."/>
            <person name="Kruys A."/>
            <person name="Hutchinson M.I."/>
            <person name="Powell A.J."/>
            <person name="Barry K."/>
            <person name="Miller A.N."/>
            <person name="Grigoriev I.V."/>
            <person name="Debuchy R."/>
            <person name="Gladieux P."/>
            <person name="Hiltunen Thoren M."/>
            <person name="Johannesson H."/>
        </authorList>
    </citation>
    <scope>NUCLEOTIDE SEQUENCE [LARGE SCALE GENOMIC DNA]</scope>
    <source>
        <strain evidence="3">CBS 284.82</strain>
    </source>
</reference>
<feature type="compositionally biased region" description="Basic residues" evidence="1">
    <location>
        <begin position="167"/>
        <end position="176"/>
    </location>
</feature>
<sequence>MVRKEQHHASGSGSEARAGPGSTIGMTAGTTPLDGDGFPFPSAGGPFSSQDIPRENGKSRVLSPGSRSPTEDDHHDSSGSSLDVVMVRRRKMPSPPQPEDTTTASTASHNFNPPEPKTSPANGPLTPSPHPAQTPTNPPSSVTPSSTSSSPPTPSTSTPSHTPDLTHRRRGGKGKGKFTAPVFTHNFSTFDRQNPHAANSPF</sequence>
<feature type="compositionally biased region" description="Pro residues" evidence="1">
    <location>
        <begin position="126"/>
        <end position="138"/>
    </location>
</feature>
<dbReference type="Proteomes" id="UP001303115">
    <property type="component" value="Unassembled WGS sequence"/>
</dbReference>
<gene>
    <name evidence="2" type="ORF">C8A01DRAFT_40974</name>
</gene>
<feature type="region of interest" description="Disordered" evidence="1">
    <location>
        <begin position="1"/>
        <end position="202"/>
    </location>
</feature>
<evidence type="ECO:0000313" key="3">
    <source>
        <dbReference type="Proteomes" id="UP001303115"/>
    </source>
</evidence>
<feature type="non-terminal residue" evidence="2">
    <location>
        <position position="202"/>
    </location>
</feature>
<organism evidence="2 3">
    <name type="scientific">Parachaetomium inaequale</name>
    <dbReference type="NCBI Taxonomy" id="2588326"/>
    <lineage>
        <taxon>Eukaryota</taxon>
        <taxon>Fungi</taxon>
        <taxon>Dikarya</taxon>
        <taxon>Ascomycota</taxon>
        <taxon>Pezizomycotina</taxon>
        <taxon>Sordariomycetes</taxon>
        <taxon>Sordariomycetidae</taxon>
        <taxon>Sordariales</taxon>
        <taxon>Chaetomiaceae</taxon>
        <taxon>Parachaetomium</taxon>
    </lineage>
</organism>
<name>A0AAN6SM13_9PEZI</name>
<feature type="compositionally biased region" description="Polar residues" evidence="1">
    <location>
        <begin position="99"/>
        <end position="111"/>
    </location>
</feature>
<dbReference type="EMBL" id="MU854593">
    <property type="protein sequence ID" value="KAK4032594.1"/>
    <property type="molecule type" value="Genomic_DNA"/>
</dbReference>